<evidence type="ECO:0000313" key="2">
    <source>
        <dbReference type="EMBL" id="GAA4891639.1"/>
    </source>
</evidence>
<proteinExistence type="predicted"/>
<comment type="caution">
    <text evidence="2">The sequence shown here is derived from an EMBL/GenBank/DDBJ whole genome shotgun (WGS) entry which is preliminary data.</text>
</comment>
<organism evidence="2 3">
    <name type="scientific">Actinomycetospora straminea</name>
    <dbReference type="NCBI Taxonomy" id="663607"/>
    <lineage>
        <taxon>Bacteria</taxon>
        <taxon>Bacillati</taxon>
        <taxon>Actinomycetota</taxon>
        <taxon>Actinomycetes</taxon>
        <taxon>Pseudonocardiales</taxon>
        <taxon>Pseudonocardiaceae</taxon>
        <taxon>Actinomycetospora</taxon>
    </lineage>
</organism>
<feature type="compositionally biased region" description="Basic and acidic residues" evidence="1">
    <location>
        <begin position="71"/>
        <end position="84"/>
    </location>
</feature>
<keyword evidence="3" id="KW-1185">Reference proteome</keyword>
<dbReference type="Proteomes" id="UP001500457">
    <property type="component" value="Unassembled WGS sequence"/>
</dbReference>
<evidence type="ECO:0000256" key="1">
    <source>
        <dbReference type="SAM" id="MobiDB-lite"/>
    </source>
</evidence>
<sequence>MVLAAREVSGRFTRGPGSTRGSGSTGPAVRDVAVRAARGDGSAPPILGFAHRRSPLLVTTTPRHPRLVPGRHRDLPAARGEGRQGRPLCRVGVPTRASDPP</sequence>
<reference evidence="3" key="1">
    <citation type="journal article" date="2019" name="Int. J. Syst. Evol. Microbiol.">
        <title>The Global Catalogue of Microorganisms (GCM) 10K type strain sequencing project: providing services to taxonomists for standard genome sequencing and annotation.</title>
        <authorList>
            <consortium name="The Broad Institute Genomics Platform"/>
            <consortium name="The Broad Institute Genome Sequencing Center for Infectious Disease"/>
            <person name="Wu L."/>
            <person name="Ma J."/>
        </authorList>
    </citation>
    <scope>NUCLEOTIDE SEQUENCE [LARGE SCALE GENOMIC DNA]</scope>
    <source>
        <strain evidence="3">JCM 17983</strain>
    </source>
</reference>
<evidence type="ECO:0000313" key="3">
    <source>
        <dbReference type="Proteomes" id="UP001500457"/>
    </source>
</evidence>
<dbReference type="EMBL" id="BAABHQ010000021">
    <property type="protein sequence ID" value="GAA4891639.1"/>
    <property type="molecule type" value="Genomic_DNA"/>
</dbReference>
<feature type="region of interest" description="Disordered" evidence="1">
    <location>
        <begin position="54"/>
        <end position="101"/>
    </location>
</feature>
<name>A0ABP9F357_9PSEU</name>
<gene>
    <name evidence="2" type="ORF">GCM10023203_51740</name>
</gene>
<accession>A0ABP9F357</accession>
<feature type="region of interest" description="Disordered" evidence="1">
    <location>
        <begin position="1"/>
        <end position="30"/>
    </location>
</feature>
<protein>
    <submittedName>
        <fullName evidence="2">Uncharacterized protein</fullName>
    </submittedName>
</protein>